<protein>
    <submittedName>
        <fullName evidence="2">Putative group i salivary lipocalin</fullName>
    </submittedName>
</protein>
<evidence type="ECO:0000313" key="2">
    <source>
        <dbReference type="EMBL" id="JAA53949.1"/>
    </source>
</evidence>
<keyword evidence="1" id="KW-0732">Signal</keyword>
<dbReference type="AlphaFoldDB" id="L7LT01"/>
<reference evidence="2" key="2">
    <citation type="journal article" date="2015" name="J. Proteomics">
        <title>Sexual differences in the sialomes of the zebra tick, Rhipicephalus pulchellus.</title>
        <authorList>
            <person name="Tan A.W."/>
            <person name="Francischetti I.M."/>
            <person name="Slovak M."/>
            <person name="Kini R.M."/>
            <person name="Ribeiro J.M."/>
        </authorList>
    </citation>
    <scope>NUCLEOTIDE SEQUENCE</scope>
    <source>
        <tissue evidence="2">Salivary gland</tissue>
    </source>
</reference>
<name>L7LT01_RHIPC</name>
<feature type="signal peptide" evidence="1">
    <location>
        <begin position="1"/>
        <end position="23"/>
    </location>
</feature>
<reference evidence="2" key="1">
    <citation type="submission" date="2012-11" db="EMBL/GenBank/DDBJ databases">
        <authorList>
            <person name="Lucero-Rivera Y.E."/>
            <person name="Tovar-Ramirez D."/>
        </authorList>
    </citation>
    <scope>NUCLEOTIDE SEQUENCE</scope>
    <source>
        <tissue evidence="2">Salivary gland</tissue>
    </source>
</reference>
<evidence type="ECO:0000256" key="1">
    <source>
        <dbReference type="SAM" id="SignalP"/>
    </source>
</evidence>
<organism evidence="2">
    <name type="scientific">Rhipicephalus pulchellus</name>
    <name type="common">Yellow backed tick</name>
    <name type="synonym">Dermacentor pulchellus</name>
    <dbReference type="NCBI Taxonomy" id="72859"/>
    <lineage>
        <taxon>Eukaryota</taxon>
        <taxon>Metazoa</taxon>
        <taxon>Ecdysozoa</taxon>
        <taxon>Arthropoda</taxon>
        <taxon>Chelicerata</taxon>
        <taxon>Arachnida</taxon>
        <taxon>Acari</taxon>
        <taxon>Parasitiformes</taxon>
        <taxon>Ixodida</taxon>
        <taxon>Ixodoidea</taxon>
        <taxon>Ixodidae</taxon>
        <taxon>Rhipicephalinae</taxon>
        <taxon>Rhipicephalus</taxon>
        <taxon>Rhipicephalus</taxon>
    </lineage>
</organism>
<dbReference type="EMBL" id="GACK01011085">
    <property type="protein sequence ID" value="JAA53949.1"/>
    <property type="molecule type" value="mRNA"/>
</dbReference>
<feature type="chain" id="PRO_5003980204" evidence="1">
    <location>
        <begin position="24"/>
        <end position="175"/>
    </location>
</feature>
<accession>L7LT01</accession>
<sequence>MLKEAYAALIFAVLASICDASIAFQTYNVSRFMDTNSRTWTYITTQIHGRHECKVDDVENITEEYVNFNRSYYLRTNKTFPTTHLRGTFEKRDTSLMAVGGRDTRTDHTESLEFASDSYQCGVFRVSYRGDGIDWREIRFKDENGTGKPEQSCLDHFKTIRNGTIIYFDFCKDFQ</sequence>
<proteinExistence type="evidence at transcript level"/>